<proteinExistence type="predicted"/>
<gene>
    <name evidence="1" type="ORF">BG006_000653</name>
</gene>
<dbReference type="AlphaFoldDB" id="A0A9P5VHN5"/>
<dbReference type="Proteomes" id="UP000696485">
    <property type="component" value="Unassembled WGS sequence"/>
</dbReference>
<accession>A0A9P5VHN5</accession>
<evidence type="ECO:0000313" key="2">
    <source>
        <dbReference type="Proteomes" id="UP000696485"/>
    </source>
</evidence>
<evidence type="ECO:0000313" key="1">
    <source>
        <dbReference type="EMBL" id="KAF9324325.1"/>
    </source>
</evidence>
<protein>
    <submittedName>
        <fullName evidence="1">Uncharacterized protein</fullName>
    </submittedName>
</protein>
<reference evidence="1" key="1">
    <citation type="journal article" date="2020" name="Fungal Divers.">
        <title>Resolving the Mortierellaceae phylogeny through synthesis of multi-gene phylogenetics and phylogenomics.</title>
        <authorList>
            <person name="Vandepol N."/>
            <person name="Liber J."/>
            <person name="Desiro A."/>
            <person name="Na H."/>
            <person name="Kennedy M."/>
            <person name="Barry K."/>
            <person name="Grigoriev I.V."/>
            <person name="Miller A.N."/>
            <person name="O'Donnell K."/>
            <person name="Stajich J.E."/>
            <person name="Bonito G."/>
        </authorList>
    </citation>
    <scope>NUCLEOTIDE SEQUENCE</scope>
    <source>
        <strain evidence="1">NVP1</strain>
    </source>
</reference>
<sequence length="328" mass="38473">MHLDHAIPWNTISKNFYIRKNDKLSLPSNGTLWIFTEDLNPCKKPSQESELRYFSHAIANSIQEFSATERKKYPDHFPAEISGQLFCDELLQKHLVDKECATYYGTFLTEQNQHLEYWIQRAHAAYECRSDTWQYPYKVMFSSNDLDLADAVKILIIENNMSAVLTLARHPLIPLSNLNLLHWGHSFGVNRLEDYCLCSYVYLNVLAEFPEWCQNEKYWKLEAFQQLERLMTSTCDGEGQMPMHRSFFWDLNEESQGGPAARTGWQLMPSSYVRRDIFADMGRMKEYLKLCFAVLYRYDMVVKEWGGEVDWPEAIAGALNQLHVKYPR</sequence>
<dbReference type="EMBL" id="JAAAUY010001108">
    <property type="protein sequence ID" value="KAF9324325.1"/>
    <property type="molecule type" value="Genomic_DNA"/>
</dbReference>
<organism evidence="1 2">
    <name type="scientific">Podila minutissima</name>
    <dbReference type="NCBI Taxonomy" id="64525"/>
    <lineage>
        <taxon>Eukaryota</taxon>
        <taxon>Fungi</taxon>
        <taxon>Fungi incertae sedis</taxon>
        <taxon>Mucoromycota</taxon>
        <taxon>Mortierellomycotina</taxon>
        <taxon>Mortierellomycetes</taxon>
        <taxon>Mortierellales</taxon>
        <taxon>Mortierellaceae</taxon>
        <taxon>Podila</taxon>
    </lineage>
</organism>
<comment type="caution">
    <text evidence="1">The sequence shown here is derived from an EMBL/GenBank/DDBJ whole genome shotgun (WGS) entry which is preliminary data.</text>
</comment>
<name>A0A9P5VHN5_9FUNG</name>
<keyword evidence="2" id="KW-1185">Reference proteome</keyword>